<evidence type="ECO:0000256" key="1">
    <source>
        <dbReference type="SAM" id="MobiDB-lite"/>
    </source>
</evidence>
<dbReference type="Pfam" id="PF13976">
    <property type="entry name" value="gag_pre-integrs"/>
    <property type="match status" value="1"/>
</dbReference>
<feature type="region of interest" description="Disordered" evidence="1">
    <location>
        <begin position="176"/>
        <end position="196"/>
    </location>
</feature>
<feature type="domain" description="GAG-pre-integrase" evidence="2">
    <location>
        <begin position="312"/>
        <end position="362"/>
    </location>
</feature>
<accession>A0ABQ4WVP5</accession>
<dbReference type="Proteomes" id="UP001151760">
    <property type="component" value="Unassembled WGS sequence"/>
</dbReference>
<gene>
    <name evidence="3" type="ORF">Tco_0651753</name>
</gene>
<evidence type="ECO:0000313" key="3">
    <source>
        <dbReference type="EMBL" id="GJS56969.1"/>
    </source>
</evidence>
<dbReference type="InterPro" id="IPR025724">
    <property type="entry name" value="GAG-pre-integrase_dom"/>
</dbReference>
<keyword evidence="4" id="KW-1185">Reference proteome</keyword>
<evidence type="ECO:0000313" key="4">
    <source>
        <dbReference type="Proteomes" id="UP001151760"/>
    </source>
</evidence>
<evidence type="ECO:0000259" key="2">
    <source>
        <dbReference type="Pfam" id="PF13976"/>
    </source>
</evidence>
<name>A0ABQ4WVP5_9ASTR</name>
<proteinExistence type="predicted"/>
<sequence>MDFLEFYKELEAYILCSGTQLIGLQLLQLELRLGKNPSRSFRPLKNEQKLHHLEEALPEAPPATATVVVRNAYTRRVVEQQKVACLMLEEGQSFSTYVLKMKANLDQMERIGYPMPLVLGVNLILTSFLKDYDQFTQNYNMHGMGKTILELYAILKLAEKGIPKKAPTFLAIRQGQIQKPKSQARGNGKNKGKGKSQAWTLEEELSSLFGRVEEEQSQHVWHIRGIRKLNKGALDLYVGNDNRVAVEAIGSFDLILPSGMVLVLDNYNGAISISKDNLFYFNAIPRDSIFEIDMHNHISNERSIYTFSNKKSKHNLDSTFLWHCRLGNINKKRIRKPQHDGILKSTDDESFDIYVSYISGKMARKPFTHASERADDLLGIIHSDVCFHLEPRLEKVLTTTLLLLTTPVDMVVFT</sequence>
<protein>
    <submittedName>
        <fullName evidence="3">Retrotransposon protein, putative, ty1-copia subclass</fullName>
    </submittedName>
</protein>
<feature type="compositionally biased region" description="Polar residues" evidence="1">
    <location>
        <begin position="176"/>
        <end position="185"/>
    </location>
</feature>
<comment type="caution">
    <text evidence="3">The sequence shown here is derived from an EMBL/GenBank/DDBJ whole genome shotgun (WGS) entry which is preliminary data.</text>
</comment>
<organism evidence="3 4">
    <name type="scientific">Tanacetum coccineum</name>
    <dbReference type="NCBI Taxonomy" id="301880"/>
    <lineage>
        <taxon>Eukaryota</taxon>
        <taxon>Viridiplantae</taxon>
        <taxon>Streptophyta</taxon>
        <taxon>Embryophyta</taxon>
        <taxon>Tracheophyta</taxon>
        <taxon>Spermatophyta</taxon>
        <taxon>Magnoliopsida</taxon>
        <taxon>eudicotyledons</taxon>
        <taxon>Gunneridae</taxon>
        <taxon>Pentapetalae</taxon>
        <taxon>asterids</taxon>
        <taxon>campanulids</taxon>
        <taxon>Asterales</taxon>
        <taxon>Asteraceae</taxon>
        <taxon>Asteroideae</taxon>
        <taxon>Anthemideae</taxon>
        <taxon>Anthemidinae</taxon>
        <taxon>Tanacetum</taxon>
    </lineage>
</organism>
<dbReference type="EMBL" id="BQNB010008973">
    <property type="protein sequence ID" value="GJS56969.1"/>
    <property type="molecule type" value="Genomic_DNA"/>
</dbReference>
<reference evidence="3" key="1">
    <citation type="journal article" date="2022" name="Int. J. Mol. Sci.">
        <title>Draft Genome of Tanacetum Coccineum: Genomic Comparison of Closely Related Tanacetum-Family Plants.</title>
        <authorList>
            <person name="Yamashiro T."/>
            <person name="Shiraishi A."/>
            <person name="Nakayama K."/>
            <person name="Satake H."/>
        </authorList>
    </citation>
    <scope>NUCLEOTIDE SEQUENCE</scope>
</reference>
<reference evidence="3" key="2">
    <citation type="submission" date="2022-01" db="EMBL/GenBank/DDBJ databases">
        <authorList>
            <person name="Yamashiro T."/>
            <person name="Shiraishi A."/>
            <person name="Satake H."/>
            <person name="Nakayama K."/>
        </authorList>
    </citation>
    <scope>NUCLEOTIDE SEQUENCE</scope>
</reference>